<dbReference type="InterPro" id="IPR025738">
    <property type="entry name" value="BatD"/>
</dbReference>
<reference evidence="6 7" key="1">
    <citation type="submission" date="2021-01" db="EMBL/GenBank/DDBJ databases">
        <title>Prevotella A2931 sp. nov.</title>
        <authorList>
            <person name="Buhl M."/>
            <person name="Oberhettinger P."/>
        </authorList>
    </citation>
    <scope>NUCLEOTIDE SEQUENCE [LARGE SCALE GENOMIC DNA]</scope>
    <source>
        <strain evidence="6 7">A2931</strain>
    </source>
</reference>
<dbReference type="RefSeq" id="WP_107580876.1">
    <property type="nucleotide sequence ID" value="NZ_JAERMS010000005.1"/>
</dbReference>
<dbReference type="InterPro" id="IPR036028">
    <property type="entry name" value="SH3-like_dom_sf"/>
</dbReference>
<evidence type="ECO:0000256" key="1">
    <source>
        <dbReference type="ARBA" id="ARBA00022443"/>
    </source>
</evidence>
<name>A0ABS3M3Y7_9BACT</name>
<evidence type="ECO:0000256" key="3">
    <source>
        <dbReference type="SAM" id="MobiDB-lite"/>
    </source>
</evidence>
<dbReference type="PROSITE" id="PS50293">
    <property type="entry name" value="TPR_REGION"/>
    <property type="match status" value="1"/>
</dbReference>
<dbReference type="PANTHER" id="PTHR40940:SF2">
    <property type="entry name" value="BATD"/>
    <property type="match status" value="1"/>
</dbReference>
<dbReference type="PANTHER" id="PTHR40940">
    <property type="entry name" value="PROTEIN BATD-RELATED"/>
    <property type="match status" value="1"/>
</dbReference>
<keyword evidence="7" id="KW-1185">Reference proteome</keyword>
<feature type="region of interest" description="Disordered" evidence="3">
    <location>
        <begin position="133"/>
        <end position="154"/>
    </location>
</feature>
<feature type="transmembrane region" description="Helical" evidence="4">
    <location>
        <begin position="461"/>
        <end position="479"/>
    </location>
</feature>
<proteinExistence type="predicted"/>
<keyword evidence="1" id="KW-0728">SH3 domain</keyword>
<keyword evidence="4" id="KW-0472">Membrane</keyword>
<dbReference type="PROSITE" id="PS50002">
    <property type="entry name" value="SH3"/>
    <property type="match status" value="1"/>
</dbReference>
<keyword evidence="4" id="KW-1133">Transmembrane helix</keyword>
<dbReference type="Pfam" id="PF13584">
    <property type="entry name" value="BatD"/>
    <property type="match status" value="3"/>
</dbReference>
<dbReference type="InterPro" id="IPR011990">
    <property type="entry name" value="TPR-like_helical_dom_sf"/>
</dbReference>
<organism evidence="6 7">
    <name type="scientific">Prevotella illustrans</name>
    <dbReference type="NCBI Taxonomy" id="2800387"/>
    <lineage>
        <taxon>Bacteria</taxon>
        <taxon>Pseudomonadati</taxon>
        <taxon>Bacteroidota</taxon>
        <taxon>Bacteroidia</taxon>
        <taxon>Bacteroidales</taxon>
        <taxon>Prevotellaceae</taxon>
        <taxon>Prevotella</taxon>
    </lineage>
</organism>
<dbReference type="Gene3D" id="2.30.30.40">
    <property type="entry name" value="SH3 Domains"/>
    <property type="match status" value="1"/>
</dbReference>
<feature type="repeat" description="TPR" evidence="2">
    <location>
        <begin position="665"/>
        <end position="698"/>
    </location>
</feature>
<feature type="transmembrane region" description="Helical" evidence="4">
    <location>
        <begin position="614"/>
        <end position="634"/>
    </location>
</feature>
<protein>
    <submittedName>
        <fullName evidence="6">BatD family protein</fullName>
    </submittedName>
</protein>
<dbReference type="Pfam" id="PF13432">
    <property type="entry name" value="TPR_16"/>
    <property type="match status" value="1"/>
</dbReference>
<dbReference type="SMART" id="SM00028">
    <property type="entry name" value="TPR"/>
    <property type="match status" value="2"/>
</dbReference>
<dbReference type="PROSITE" id="PS50005">
    <property type="entry name" value="TPR"/>
    <property type="match status" value="1"/>
</dbReference>
<dbReference type="InterPro" id="IPR019734">
    <property type="entry name" value="TPR_rpt"/>
</dbReference>
<dbReference type="EMBL" id="JAERMS010000005">
    <property type="protein sequence ID" value="MBO1362791.1"/>
    <property type="molecule type" value="Genomic_DNA"/>
</dbReference>
<dbReference type="Gene3D" id="1.25.40.10">
    <property type="entry name" value="Tetratricopeptide repeat domain"/>
    <property type="match status" value="1"/>
</dbReference>
<evidence type="ECO:0000256" key="4">
    <source>
        <dbReference type="SAM" id="Phobius"/>
    </source>
</evidence>
<keyword evidence="4" id="KW-0812">Transmembrane</keyword>
<gene>
    <name evidence="6" type="ORF">JHU38_03185</name>
</gene>
<dbReference type="Proteomes" id="UP000664265">
    <property type="component" value="Unassembled WGS sequence"/>
</dbReference>
<feature type="domain" description="SH3" evidence="5">
    <location>
        <begin position="803"/>
        <end position="861"/>
    </location>
</feature>
<accession>A0ABS3M3Y7</accession>
<feature type="transmembrane region" description="Helical" evidence="4">
    <location>
        <begin position="769"/>
        <end position="789"/>
    </location>
</feature>
<evidence type="ECO:0000313" key="6">
    <source>
        <dbReference type="EMBL" id="MBO1362791.1"/>
    </source>
</evidence>
<keyword evidence="2" id="KW-0802">TPR repeat</keyword>
<evidence type="ECO:0000313" key="7">
    <source>
        <dbReference type="Proteomes" id="UP000664265"/>
    </source>
</evidence>
<dbReference type="SUPFAM" id="SSF48452">
    <property type="entry name" value="TPR-like"/>
    <property type="match status" value="1"/>
</dbReference>
<evidence type="ECO:0000259" key="5">
    <source>
        <dbReference type="PROSITE" id="PS50002"/>
    </source>
</evidence>
<dbReference type="SUPFAM" id="SSF50044">
    <property type="entry name" value="SH3-domain"/>
    <property type="match status" value="1"/>
</dbReference>
<evidence type="ECO:0000256" key="2">
    <source>
        <dbReference type="PROSITE-ProRule" id="PRU00339"/>
    </source>
</evidence>
<sequence length="861" mass="96269">MKSIYKYYSLFIICFFCGYNLLQAQSISVSAPARVSAGENFRLSYTVNTDNVDEFRVGNIPSGLEVIAGPYTSQQSSYQMVNGHTSSSSSITFTYTLYANKNGSYVIPEAHAVINGRRISSRSVRIVVAGQAQNSGGAPTMHNDSESSRVRSSGSAITGNDLFVKVSASKRRVHEQEPILLTYKVYTLVELTQLEGKMPDLTGFHTQEVKLPQQKSFHIENVNGRPYRCVTWSQYVMYPQMTGKLQIPSITFKGIVVQQNRNVNPFEAFFNGGSGYVEVKREIIAPGISIQVDPLPKRPVNFSGGVGRFNISASLNKAEIKAGDPLQLRVVVGGIGNLKLIKQPVVLFPKDFDKYDPKVIDKTKLTTNGLEGNMVYDYLAVPQNQGKYTIPGVELVYYDTSSNSYRTVKTQSFTINVAKGESSGTKVTELTSDADNDIRGIHETNEVQHASNDFFFGSLEYILANILPLIAFVILLIIFRQRAIDNADTVKMRGKKANKIATRRLRKANGLMLSGKQNEFYDEVLHALWGYVSDKLGMPVEQLSRDNISENLVRHKVDEDTIHKFINALDECEFERYAPGDTTGNMSRTFESAMTAIMNIEEVMRRHKRSSHKGIVRPLFLLFATIISASSLAVTKQNADAEYKKGNYQQAIKDYESLLKAGESSELYYNLGNAYYRTDNITKAVLNYERALLLDPGNRDIRFNLQFARSKTIDKIVPADEMFFVTWYKAVVNYMSVDHWASTAICSICLVLVLLLVYLFGSTSLIRKLGFFGAGFFVVLFLLANLFAWQQKQQYDNRTGAIVISSSVLVKKTPVASSSDEFVLHEGTRVEVKDKTMPGWCQVVVGDGREGWIPAKSIEEI</sequence>
<comment type="caution">
    <text evidence="6">The sequence shown here is derived from an EMBL/GenBank/DDBJ whole genome shotgun (WGS) entry which is preliminary data.</text>
</comment>
<feature type="transmembrane region" description="Helical" evidence="4">
    <location>
        <begin position="740"/>
        <end position="760"/>
    </location>
</feature>
<dbReference type="InterPro" id="IPR001452">
    <property type="entry name" value="SH3_domain"/>
</dbReference>